<reference evidence="1" key="1">
    <citation type="submission" date="2023-04" db="EMBL/GenBank/DDBJ databases">
        <title>Aspergillus oryzae NBRC 4228.</title>
        <authorList>
            <person name="Ichikawa N."/>
            <person name="Sato H."/>
            <person name="Tonouchi N."/>
        </authorList>
    </citation>
    <scope>NUCLEOTIDE SEQUENCE</scope>
    <source>
        <strain evidence="1">NBRC 4228</strain>
    </source>
</reference>
<protein>
    <submittedName>
        <fullName evidence="1">Unnamed protein product</fullName>
    </submittedName>
</protein>
<dbReference type="EMBL" id="BSYA01000168">
    <property type="protein sequence ID" value="GMG35437.1"/>
    <property type="molecule type" value="Genomic_DNA"/>
</dbReference>
<accession>A0AAN5C2S0</accession>
<proteinExistence type="predicted"/>
<gene>
    <name evidence="1" type="ORF">Aory04_001064700</name>
</gene>
<dbReference type="AlphaFoldDB" id="A0AAN5C2S0"/>
<sequence length="71" mass="7984">MSDCLAPTGQLQHCQVSPERKTRVEMELYGPTTVLSRLIPVDYPVGCPTTLVCHQDIRLDLMFDMEGFGGW</sequence>
<comment type="caution">
    <text evidence="1">The sequence shown here is derived from an EMBL/GenBank/DDBJ whole genome shotgun (WGS) entry which is preliminary data.</text>
</comment>
<evidence type="ECO:0000313" key="1">
    <source>
        <dbReference type="EMBL" id="GMG35437.1"/>
    </source>
</evidence>
<dbReference type="Proteomes" id="UP001165205">
    <property type="component" value="Unassembled WGS sequence"/>
</dbReference>
<name>A0AAN5C2S0_ASPOZ</name>
<evidence type="ECO:0000313" key="2">
    <source>
        <dbReference type="Proteomes" id="UP001165205"/>
    </source>
</evidence>
<organism evidence="1 2">
    <name type="scientific">Aspergillus oryzae</name>
    <name type="common">Yellow koji mold</name>
    <dbReference type="NCBI Taxonomy" id="5062"/>
    <lineage>
        <taxon>Eukaryota</taxon>
        <taxon>Fungi</taxon>
        <taxon>Dikarya</taxon>
        <taxon>Ascomycota</taxon>
        <taxon>Pezizomycotina</taxon>
        <taxon>Eurotiomycetes</taxon>
        <taxon>Eurotiomycetidae</taxon>
        <taxon>Eurotiales</taxon>
        <taxon>Aspergillaceae</taxon>
        <taxon>Aspergillus</taxon>
        <taxon>Aspergillus subgen. Circumdati</taxon>
    </lineage>
</organism>